<evidence type="ECO:0000256" key="1">
    <source>
        <dbReference type="SAM" id="Phobius"/>
    </source>
</evidence>
<keyword evidence="3" id="KW-0808">Transferase</keyword>
<evidence type="ECO:0000313" key="4">
    <source>
        <dbReference type="Proteomes" id="UP000270046"/>
    </source>
</evidence>
<keyword evidence="4" id="KW-1185">Reference proteome</keyword>
<gene>
    <name evidence="3" type="ORF">HYN43_001700</name>
</gene>
<feature type="transmembrane region" description="Helical" evidence="1">
    <location>
        <begin position="295"/>
        <end position="315"/>
    </location>
</feature>
<reference evidence="3 4" key="1">
    <citation type="submission" date="2018-10" db="EMBL/GenBank/DDBJ databases">
        <title>Genome sequencing of Mucilaginibacter sp. HYN0043.</title>
        <authorList>
            <person name="Kim M."/>
            <person name="Yi H."/>
        </authorList>
    </citation>
    <scope>NUCLEOTIDE SEQUENCE [LARGE SCALE GENOMIC DNA]</scope>
    <source>
        <strain evidence="3 4">HYN0043</strain>
    </source>
</reference>
<dbReference type="OrthoDB" id="5446016at2"/>
<sequence>MPMQTANATPHSDSLTNTARPAKLLYIDNLKVALTVLVILHHTFITYGAPGGWYFTDKTTHTAALIPMTLFVATNQSFFMGLFFFISAYFTASSLPKKGAARFTADRLKRLGIPLIFYSFVLSPVLSYIVYRFADGHQITYLQYLSGFDGWIDFGVLWFVAALLLFSLVFVVVNLPEKRKIHAGKKSPTALNIILFAAGLSVVTYLVRIVFPIGWVLKPVGFQLGHFPQYIAMFWMGVVASRNNWLNGFEYKTGKLFAWLALLMVVMVFPVLFVVKEVTHSPVETFNGLGHWQSLMYACWEQLTGIFIMAALVIIAKHKWNGQTALMKAGSRAAFGVYIFHPLLVISLSVMAIGWPMDPAYKLLIVAPLAVAFSFLLAYLLTKLPVINKII</sequence>
<feature type="transmembrane region" description="Helical" evidence="1">
    <location>
        <begin position="69"/>
        <end position="90"/>
    </location>
</feature>
<dbReference type="Pfam" id="PF01757">
    <property type="entry name" value="Acyl_transf_3"/>
    <property type="match status" value="1"/>
</dbReference>
<proteinExistence type="predicted"/>
<evidence type="ECO:0000259" key="2">
    <source>
        <dbReference type="Pfam" id="PF01757"/>
    </source>
</evidence>
<dbReference type="InterPro" id="IPR002656">
    <property type="entry name" value="Acyl_transf_3_dom"/>
</dbReference>
<dbReference type="AlphaFoldDB" id="A0A494VHD5"/>
<keyword evidence="1" id="KW-0472">Membrane</keyword>
<dbReference type="PANTHER" id="PTHR36927:SF4">
    <property type="entry name" value="BLR5718 PROTEIN"/>
    <property type="match status" value="1"/>
</dbReference>
<feature type="transmembrane region" description="Helical" evidence="1">
    <location>
        <begin position="30"/>
        <end position="49"/>
    </location>
</feature>
<feature type="transmembrane region" description="Helical" evidence="1">
    <location>
        <begin position="193"/>
        <end position="215"/>
    </location>
</feature>
<keyword evidence="1" id="KW-0812">Transmembrane</keyword>
<dbReference type="InterPro" id="IPR050623">
    <property type="entry name" value="Glucan_succinyl_AcylTrfase"/>
</dbReference>
<feature type="transmembrane region" description="Helical" evidence="1">
    <location>
        <begin position="227"/>
        <end position="245"/>
    </location>
</feature>
<feature type="domain" description="Acyltransferase 3" evidence="2">
    <location>
        <begin position="25"/>
        <end position="380"/>
    </location>
</feature>
<feature type="transmembrane region" description="Helical" evidence="1">
    <location>
        <begin position="111"/>
        <end position="131"/>
    </location>
</feature>
<feature type="transmembrane region" description="Helical" evidence="1">
    <location>
        <begin position="151"/>
        <end position="173"/>
    </location>
</feature>
<dbReference type="PANTHER" id="PTHR36927">
    <property type="entry name" value="BLR4337 PROTEIN"/>
    <property type="match status" value="1"/>
</dbReference>
<keyword evidence="1" id="KW-1133">Transmembrane helix</keyword>
<protein>
    <submittedName>
        <fullName evidence="3">Acyltransferase</fullName>
    </submittedName>
</protein>
<name>A0A494VHD5_9SPHI</name>
<dbReference type="EMBL" id="CP032869">
    <property type="protein sequence ID" value="AYL94086.1"/>
    <property type="molecule type" value="Genomic_DNA"/>
</dbReference>
<dbReference type="Proteomes" id="UP000270046">
    <property type="component" value="Chromosome"/>
</dbReference>
<organism evidence="3 4">
    <name type="scientific">Mucilaginibacter celer</name>
    <dbReference type="NCBI Taxonomy" id="2305508"/>
    <lineage>
        <taxon>Bacteria</taxon>
        <taxon>Pseudomonadati</taxon>
        <taxon>Bacteroidota</taxon>
        <taxon>Sphingobacteriia</taxon>
        <taxon>Sphingobacteriales</taxon>
        <taxon>Sphingobacteriaceae</taxon>
        <taxon>Mucilaginibacter</taxon>
    </lineage>
</organism>
<feature type="transmembrane region" description="Helical" evidence="1">
    <location>
        <begin position="361"/>
        <end position="381"/>
    </location>
</feature>
<dbReference type="GO" id="GO:0016747">
    <property type="term" value="F:acyltransferase activity, transferring groups other than amino-acyl groups"/>
    <property type="evidence" value="ECO:0007669"/>
    <property type="project" value="InterPro"/>
</dbReference>
<keyword evidence="3" id="KW-0012">Acyltransferase</keyword>
<accession>A0A494VHD5</accession>
<dbReference type="RefSeq" id="WP_119407805.1">
    <property type="nucleotide sequence ID" value="NZ_CP032869.1"/>
</dbReference>
<dbReference type="KEGG" id="muh:HYN43_001700"/>
<feature type="transmembrane region" description="Helical" evidence="1">
    <location>
        <begin position="335"/>
        <end position="355"/>
    </location>
</feature>
<evidence type="ECO:0000313" key="3">
    <source>
        <dbReference type="EMBL" id="AYL94086.1"/>
    </source>
</evidence>
<feature type="transmembrane region" description="Helical" evidence="1">
    <location>
        <begin position="257"/>
        <end position="275"/>
    </location>
</feature>